<dbReference type="EMBL" id="CATOUU010000531">
    <property type="protein sequence ID" value="CAI9932928.1"/>
    <property type="molecule type" value="Genomic_DNA"/>
</dbReference>
<organism evidence="1">
    <name type="scientific">Hexamita inflata</name>
    <dbReference type="NCBI Taxonomy" id="28002"/>
    <lineage>
        <taxon>Eukaryota</taxon>
        <taxon>Metamonada</taxon>
        <taxon>Diplomonadida</taxon>
        <taxon>Hexamitidae</taxon>
        <taxon>Hexamitinae</taxon>
        <taxon>Hexamita</taxon>
    </lineage>
</organism>
<keyword evidence="3" id="KW-1185">Reference proteome</keyword>
<evidence type="ECO:0000313" key="3">
    <source>
        <dbReference type="Proteomes" id="UP001642409"/>
    </source>
</evidence>
<accession>A0AA86P8G0</accession>
<sequence>MYNVAPKISSVCIMQRAFARLRKRFQRVSAVRVSTLIPSVNTLLHFSALWPDFCSWPRSCKQHHFEISNSELIPAAEVSSGGELEPAQSYPPAPKQLRLLKNGGRTRILDGGASTFADNAAQRKKWNRRGDDPAPAGHRASIVVNTRLQTQSPENKWETDNVRMNQTQDKLTCRAPFTMPISTANEQQAAQLNRRPRCSSQVNQGALRILLPSGTFTSTFQIIHEIDIARLSLNYS</sequence>
<dbReference type="AlphaFoldDB" id="A0AA86P8G0"/>
<dbReference type="EMBL" id="CAXDID020000004">
    <property type="protein sequence ID" value="CAL5972925.1"/>
    <property type="molecule type" value="Genomic_DNA"/>
</dbReference>
<proteinExistence type="predicted"/>
<gene>
    <name evidence="1" type="ORF">HINF_LOCUS20573</name>
    <name evidence="2" type="ORF">HINF_LOCUS2119</name>
</gene>
<comment type="caution">
    <text evidence="1">The sequence shown here is derived from an EMBL/GenBank/DDBJ whole genome shotgun (WGS) entry which is preliminary data.</text>
</comment>
<protein>
    <submittedName>
        <fullName evidence="2">Hypothetical_protein</fullName>
    </submittedName>
</protein>
<reference evidence="2 3" key="2">
    <citation type="submission" date="2024-07" db="EMBL/GenBank/DDBJ databases">
        <authorList>
            <person name="Akdeniz Z."/>
        </authorList>
    </citation>
    <scope>NUCLEOTIDE SEQUENCE [LARGE SCALE GENOMIC DNA]</scope>
</reference>
<reference evidence="1" key="1">
    <citation type="submission" date="2023-06" db="EMBL/GenBank/DDBJ databases">
        <authorList>
            <person name="Kurt Z."/>
        </authorList>
    </citation>
    <scope>NUCLEOTIDE SEQUENCE</scope>
</reference>
<evidence type="ECO:0000313" key="2">
    <source>
        <dbReference type="EMBL" id="CAL5972925.1"/>
    </source>
</evidence>
<name>A0AA86P8G0_9EUKA</name>
<evidence type="ECO:0000313" key="1">
    <source>
        <dbReference type="EMBL" id="CAI9932928.1"/>
    </source>
</evidence>
<dbReference type="Proteomes" id="UP001642409">
    <property type="component" value="Unassembled WGS sequence"/>
</dbReference>